<comment type="caution">
    <text evidence="1">The sequence shown here is derived from an EMBL/GenBank/DDBJ whole genome shotgun (WGS) entry which is preliminary data.</text>
</comment>
<proteinExistence type="predicted"/>
<reference evidence="1" key="1">
    <citation type="journal article" date="2021" name="New Phytol.">
        <title>Evolutionary innovations through gain and loss of genes in the ectomycorrhizal Boletales.</title>
        <authorList>
            <person name="Wu G."/>
            <person name="Miyauchi S."/>
            <person name="Morin E."/>
            <person name="Kuo A."/>
            <person name="Drula E."/>
            <person name="Varga T."/>
            <person name="Kohler A."/>
            <person name="Feng B."/>
            <person name="Cao Y."/>
            <person name="Lipzen A."/>
            <person name="Daum C."/>
            <person name="Hundley H."/>
            <person name="Pangilinan J."/>
            <person name="Johnson J."/>
            <person name="Barry K."/>
            <person name="LaButti K."/>
            <person name="Ng V."/>
            <person name="Ahrendt S."/>
            <person name="Min B."/>
            <person name="Choi I.G."/>
            <person name="Park H."/>
            <person name="Plett J.M."/>
            <person name="Magnuson J."/>
            <person name="Spatafora J.W."/>
            <person name="Nagy L.G."/>
            <person name="Henrissat B."/>
            <person name="Grigoriev I.V."/>
            <person name="Yang Z.L."/>
            <person name="Xu J."/>
            <person name="Martin F.M."/>
        </authorList>
    </citation>
    <scope>NUCLEOTIDE SEQUENCE</scope>
    <source>
        <strain evidence="1">ATCC 28755</strain>
    </source>
</reference>
<dbReference type="EMBL" id="MU267692">
    <property type="protein sequence ID" value="KAH7911012.1"/>
    <property type="molecule type" value="Genomic_DNA"/>
</dbReference>
<evidence type="ECO:0000313" key="2">
    <source>
        <dbReference type="Proteomes" id="UP000790377"/>
    </source>
</evidence>
<evidence type="ECO:0000313" key="1">
    <source>
        <dbReference type="EMBL" id="KAH7911012.1"/>
    </source>
</evidence>
<keyword evidence="2" id="KW-1185">Reference proteome</keyword>
<accession>A0ACB8AE44</accession>
<name>A0ACB8AE44_9AGAM</name>
<dbReference type="Proteomes" id="UP000790377">
    <property type="component" value="Unassembled WGS sequence"/>
</dbReference>
<sequence length="248" mass="26905">MFSLLFSCCVRQRAHEPSNPHERTPLIPPTEEDTPTQVSLPRVVDHQKLKERLGTVVRSKEGKMVNVNAQYPFNLHNQVLGDPSPSRSVSGGTLHSRPASPSPHRSLHKSYSSVSLHDAEGSSARQNHGSDDVSGDQVKPILNVRLVKPAGRYNGPRNGLGTRGRPVRPREQSMRVVVADSEDEAGCEVNEDEGTLARTPRATHLSGQQKPSPDVSSGFSTDGNLSAPQPAEDFTIRDAGAISRSWGD</sequence>
<organism evidence="1 2">
    <name type="scientific">Hygrophoropsis aurantiaca</name>
    <dbReference type="NCBI Taxonomy" id="72124"/>
    <lineage>
        <taxon>Eukaryota</taxon>
        <taxon>Fungi</taxon>
        <taxon>Dikarya</taxon>
        <taxon>Basidiomycota</taxon>
        <taxon>Agaricomycotina</taxon>
        <taxon>Agaricomycetes</taxon>
        <taxon>Agaricomycetidae</taxon>
        <taxon>Boletales</taxon>
        <taxon>Coniophorineae</taxon>
        <taxon>Hygrophoropsidaceae</taxon>
        <taxon>Hygrophoropsis</taxon>
    </lineage>
</organism>
<protein>
    <submittedName>
        <fullName evidence="1">Uncharacterized protein</fullName>
    </submittedName>
</protein>
<gene>
    <name evidence="1" type="ORF">BJ138DRAFT_1007507</name>
</gene>